<name>A0A0P1FYP1_9RHOB</name>
<dbReference type="CDD" id="cd02440">
    <property type="entry name" value="AdoMet_MTases"/>
    <property type="match status" value="1"/>
</dbReference>
<organism evidence="2 4">
    <name type="scientific">Thalassovita autumnalis</name>
    <dbReference type="NCBI Taxonomy" id="2072972"/>
    <lineage>
        <taxon>Bacteria</taxon>
        <taxon>Pseudomonadati</taxon>
        <taxon>Pseudomonadota</taxon>
        <taxon>Alphaproteobacteria</taxon>
        <taxon>Rhodobacterales</taxon>
        <taxon>Roseobacteraceae</taxon>
        <taxon>Thalassovita</taxon>
    </lineage>
</organism>
<dbReference type="SUPFAM" id="SSF53335">
    <property type="entry name" value="S-adenosyl-L-methionine-dependent methyltransferases"/>
    <property type="match status" value="1"/>
</dbReference>
<dbReference type="GO" id="GO:0032259">
    <property type="term" value="P:methylation"/>
    <property type="evidence" value="ECO:0007669"/>
    <property type="project" value="UniProtKB-KW"/>
</dbReference>
<evidence type="ECO:0000313" key="3">
    <source>
        <dbReference type="Proteomes" id="UP000051086"/>
    </source>
</evidence>
<dbReference type="EMBL" id="CYSB01000035">
    <property type="protein sequence ID" value="CUH68694.1"/>
    <property type="molecule type" value="Genomic_DNA"/>
</dbReference>
<dbReference type="AlphaFoldDB" id="A0A0P1FYP1"/>
<proteinExistence type="predicted"/>
<keyword evidence="3" id="KW-1185">Reference proteome</keyword>
<evidence type="ECO:0000313" key="4">
    <source>
        <dbReference type="Proteomes" id="UP000051887"/>
    </source>
</evidence>
<keyword evidence="2" id="KW-0808">Transferase</keyword>
<dbReference type="Proteomes" id="UP000051887">
    <property type="component" value="Unassembled WGS sequence"/>
</dbReference>
<dbReference type="PANTHER" id="PTHR43861:SF1">
    <property type="entry name" value="TRANS-ACONITATE 2-METHYLTRANSFERASE"/>
    <property type="match status" value="1"/>
</dbReference>
<gene>
    <name evidence="1" type="ORF">TL5118_02729</name>
    <name evidence="2" type="ORF">TL5120_03903</name>
</gene>
<protein>
    <submittedName>
        <fullName evidence="2">Trans-aconitate 2-methyltransferase</fullName>
    </submittedName>
</protein>
<dbReference type="Gene3D" id="3.40.50.150">
    <property type="entry name" value="Vaccinia Virus protein VP39"/>
    <property type="match status" value="1"/>
</dbReference>
<reference evidence="2 4" key="2">
    <citation type="submission" date="2015-09" db="EMBL/GenBank/DDBJ databases">
        <authorList>
            <consortium name="Swine Surveillance"/>
        </authorList>
    </citation>
    <scope>NUCLEOTIDE SEQUENCE [LARGE SCALE GENOMIC DNA]</scope>
    <source>
        <strain evidence="2 4">5120</strain>
    </source>
</reference>
<dbReference type="EMBL" id="CYSC01000044">
    <property type="protein sequence ID" value="CUH74085.1"/>
    <property type="molecule type" value="Genomic_DNA"/>
</dbReference>
<evidence type="ECO:0000313" key="2">
    <source>
        <dbReference type="EMBL" id="CUH74085.1"/>
    </source>
</evidence>
<dbReference type="Pfam" id="PF13489">
    <property type="entry name" value="Methyltransf_23"/>
    <property type="match status" value="1"/>
</dbReference>
<dbReference type="GO" id="GO:0008168">
    <property type="term" value="F:methyltransferase activity"/>
    <property type="evidence" value="ECO:0007669"/>
    <property type="project" value="UniProtKB-KW"/>
</dbReference>
<accession>A0A0P1FYP1</accession>
<dbReference type="PANTHER" id="PTHR43861">
    <property type="entry name" value="TRANS-ACONITATE 2-METHYLTRANSFERASE-RELATED"/>
    <property type="match status" value="1"/>
</dbReference>
<sequence>MTDAETMQVYAEAVARYAEGFARTKDTDQEEDYAAFTALLPDGAKVLDLGCGPGHWAARMRGDGYAAEGMDASPEMAAYARDAYGIEVTLADFSALAQLAGYDGIWANFSLLHAPKAAFPTHLAHIRQALPSGGALALGMKLGSGESRDHLGRFYAYYSEADLIERVTQAGFNVLSTRRGHGEGLAGKPDTFVVLIAQVPPQG</sequence>
<keyword evidence="2" id="KW-0489">Methyltransferase</keyword>
<evidence type="ECO:0000313" key="1">
    <source>
        <dbReference type="EMBL" id="CUH68694.1"/>
    </source>
</evidence>
<dbReference type="InterPro" id="IPR029063">
    <property type="entry name" value="SAM-dependent_MTases_sf"/>
</dbReference>
<dbReference type="OrthoDB" id="9804312at2"/>
<dbReference type="RefSeq" id="WP_058245214.1">
    <property type="nucleotide sequence ID" value="NZ_CYSB01000035.1"/>
</dbReference>
<reference evidence="1 3" key="1">
    <citation type="submission" date="2015-09" db="EMBL/GenBank/DDBJ databases">
        <authorList>
            <person name="Rodrigo-Torres L."/>
            <person name="Arahal D.R."/>
        </authorList>
    </citation>
    <scope>NUCLEOTIDE SEQUENCE [LARGE SCALE GENOMIC DNA]</scope>
    <source>
        <strain evidence="1 3">CECT 5118</strain>
    </source>
</reference>
<dbReference type="Proteomes" id="UP000051086">
    <property type="component" value="Unassembled WGS sequence"/>
</dbReference>